<organism evidence="1 2">
    <name type="scientific">Neobacillus notoginsengisoli</name>
    <dbReference type="NCBI Taxonomy" id="1578198"/>
    <lineage>
        <taxon>Bacteria</taxon>
        <taxon>Bacillati</taxon>
        <taxon>Bacillota</taxon>
        <taxon>Bacilli</taxon>
        <taxon>Bacillales</taxon>
        <taxon>Bacillaceae</taxon>
        <taxon>Neobacillus</taxon>
    </lineage>
</organism>
<proteinExistence type="predicted"/>
<dbReference type="AlphaFoldDB" id="A0A417YTQ8"/>
<accession>A0A417YTQ8</accession>
<evidence type="ECO:0000313" key="1">
    <source>
        <dbReference type="EMBL" id="RHW40386.1"/>
    </source>
</evidence>
<protein>
    <submittedName>
        <fullName evidence="1">Uncharacterized protein</fullName>
    </submittedName>
</protein>
<sequence>MNYKIIELEDISSAAKRISAKVVVDLNRESEEGVNQLVLHLIEKLKHEKVEKAKTLSRHGTKPFEVVYLYLYKDFDEKNHGIPLARASYINPTCKVKPFHFSDEFIDENTTIKFDGSYETMNQLIKENKVSDDVFKDRLTIQVQDLREAYESIEGFKYDFELLEKEFDKIEPKLRSMSEEKFIGFPNDEYMDLYQKHQGLLAALSNIGVVVKNKDYNNTKKQYLVSLYFEDAYKSEKYLVSRMN</sequence>
<dbReference type="RefSeq" id="WP_118921147.1">
    <property type="nucleotide sequence ID" value="NZ_QWEG01000007.1"/>
</dbReference>
<comment type="caution">
    <text evidence="1">The sequence shown here is derived from an EMBL/GenBank/DDBJ whole genome shotgun (WGS) entry which is preliminary data.</text>
</comment>
<dbReference type="Proteomes" id="UP000284416">
    <property type="component" value="Unassembled WGS sequence"/>
</dbReference>
<gene>
    <name evidence="1" type="ORF">D1B31_12630</name>
</gene>
<dbReference type="EMBL" id="QWEG01000007">
    <property type="protein sequence ID" value="RHW40386.1"/>
    <property type="molecule type" value="Genomic_DNA"/>
</dbReference>
<evidence type="ECO:0000313" key="2">
    <source>
        <dbReference type="Proteomes" id="UP000284416"/>
    </source>
</evidence>
<keyword evidence="2" id="KW-1185">Reference proteome</keyword>
<reference evidence="1 2" key="1">
    <citation type="journal article" date="2017" name="Int. J. Syst. Evol. Microbiol.">
        <title>Bacillus notoginsengisoli sp. nov., a novel bacterium isolated from the rhizosphere of Panax notoginseng.</title>
        <authorList>
            <person name="Zhang M.Y."/>
            <person name="Cheng J."/>
            <person name="Cai Y."/>
            <person name="Zhang T.Y."/>
            <person name="Wu Y.Y."/>
            <person name="Manikprabhu D."/>
            <person name="Li W.J."/>
            <person name="Zhang Y.X."/>
        </authorList>
    </citation>
    <scope>NUCLEOTIDE SEQUENCE [LARGE SCALE GENOMIC DNA]</scope>
    <source>
        <strain evidence="1 2">JCM 30743</strain>
    </source>
</reference>
<name>A0A417YTQ8_9BACI</name>